<name>A0A0F8YGH3_9ZZZZ</name>
<accession>A0A0F8YGH3</accession>
<dbReference type="AlphaFoldDB" id="A0A0F8YGH3"/>
<dbReference type="EMBL" id="LAZR01069739">
    <property type="protein sequence ID" value="KKK47121.1"/>
    <property type="molecule type" value="Genomic_DNA"/>
</dbReference>
<gene>
    <name evidence="1" type="ORF">LCGC14_3158380</name>
</gene>
<organism evidence="1">
    <name type="scientific">marine sediment metagenome</name>
    <dbReference type="NCBI Taxonomy" id="412755"/>
    <lineage>
        <taxon>unclassified sequences</taxon>
        <taxon>metagenomes</taxon>
        <taxon>ecological metagenomes</taxon>
    </lineage>
</organism>
<protein>
    <submittedName>
        <fullName evidence="1">Uncharacterized protein</fullName>
    </submittedName>
</protein>
<evidence type="ECO:0000313" key="1">
    <source>
        <dbReference type="EMBL" id="KKK47121.1"/>
    </source>
</evidence>
<proteinExistence type="predicted"/>
<sequence length="220" mass="25565">MRIILYILILTMSFQFNRDDLNAFAEKPHLIGRLIGKNKLKDLHSKWIINVWMHGIPLQAHRNSYKTTAVTEVGSIWWLLFHPSDRIAIYRKPYTEAARILNAIRKYFDMQPLIKLFEHVHGFVPKLIQKKEDVLTFNFKRTVTREGSLNAYGIENIRTGTHFEKAIADDFVTLLDRTSKAKREHTKQSVMELVTNIMEPGQKVGFVGTPWAISDAWSLD</sequence>
<reference evidence="1" key="1">
    <citation type="journal article" date="2015" name="Nature">
        <title>Complex archaea that bridge the gap between prokaryotes and eukaryotes.</title>
        <authorList>
            <person name="Spang A."/>
            <person name="Saw J.H."/>
            <person name="Jorgensen S.L."/>
            <person name="Zaremba-Niedzwiedzka K."/>
            <person name="Martijn J."/>
            <person name="Lind A.E."/>
            <person name="van Eijk R."/>
            <person name="Schleper C."/>
            <person name="Guy L."/>
            <person name="Ettema T.J."/>
        </authorList>
    </citation>
    <scope>NUCLEOTIDE SEQUENCE</scope>
</reference>
<comment type="caution">
    <text evidence="1">The sequence shown here is derived from an EMBL/GenBank/DDBJ whole genome shotgun (WGS) entry which is preliminary data.</text>
</comment>
<feature type="non-terminal residue" evidence="1">
    <location>
        <position position="220"/>
    </location>
</feature>